<accession>E8X0B9</accession>
<dbReference type="STRING" id="1198114.AciX9_3080"/>
<keyword evidence="2" id="KW-0472">Membrane</keyword>
<keyword evidence="4" id="KW-1185">Reference proteome</keyword>
<evidence type="ECO:0000313" key="3">
    <source>
        <dbReference type="EMBL" id="ADW70100.1"/>
    </source>
</evidence>
<dbReference type="Proteomes" id="UP000000343">
    <property type="component" value="Chromosome"/>
</dbReference>
<dbReference type="AlphaFoldDB" id="E8X0B9"/>
<reference evidence="4" key="1">
    <citation type="submission" date="2011-01" db="EMBL/GenBank/DDBJ databases">
        <title>Complete sequence of chromosome of Acidobacterium sp. MP5ACTX9.</title>
        <authorList>
            <consortium name="US DOE Joint Genome Institute"/>
            <person name="Lucas S."/>
            <person name="Copeland A."/>
            <person name="Lapidus A."/>
            <person name="Cheng J.-F."/>
            <person name="Goodwin L."/>
            <person name="Pitluck S."/>
            <person name="Teshima H."/>
            <person name="Detter J.C."/>
            <person name="Han C."/>
            <person name="Tapia R."/>
            <person name="Land M."/>
            <person name="Hauser L."/>
            <person name="Kyrpides N."/>
            <person name="Ivanova N."/>
            <person name="Ovchinnikova G."/>
            <person name="Pagani I."/>
            <person name="Rawat S.R."/>
            <person name="Mannisto M."/>
            <person name="Haggblom M.M."/>
            <person name="Woyke T."/>
        </authorList>
    </citation>
    <scope>NUCLEOTIDE SEQUENCE [LARGE SCALE GENOMIC DNA]</scope>
    <source>
        <strain evidence="4">MP5ACTX9</strain>
    </source>
</reference>
<dbReference type="OrthoDB" id="121846at2"/>
<dbReference type="EMBL" id="CP002480">
    <property type="protein sequence ID" value="ADW70100.1"/>
    <property type="molecule type" value="Genomic_DNA"/>
</dbReference>
<proteinExistence type="predicted"/>
<dbReference type="eggNOG" id="ENOG5033DN1">
    <property type="taxonomic scope" value="Bacteria"/>
</dbReference>
<keyword evidence="2" id="KW-1133">Transmembrane helix</keyword>
<dbReference type="HOGENOM" id="CLU_1684089_0_0_0"/>
<dbReference type="PaxDb" id="1198114-AciX9_3080"/>
<dbReference type="RefSeq" id="WP_013581414.1">
    <property type="nucleotide sequence ID" value="NC_015064.1"/>
</dbReference>
<dbReference type="KEGG" id="acm:AciX9_3080"/>
<feature type="transmembrane region" description="Helical" evidence="2">
    <location>
        <begin position="130"/>
        <end position="148"/>
    </location>
</feature>
<feature type="transmembrane region" description="Helical" evidence="2">
    <location>
        <begin position="91"/>
        <end position="110"/>
    </location>
</feature>
<feature type="region of interest" description="Disordered" evidence="1">
    <location>
        <begin position="21"/>
        <end position="42"/>
    </location>
</feature>
<gene>
    <name evidence="3" type="ordered locus">AciX9_3080</name>
</gene>
<protein>
    <submittedName>
        <fullName evidence="3">Uncharacterized protein</fullName>
    </submittedName>
</protein>
<evidence type="ECO:0000256" key="1">
    <source>
        <dbReference type="SAM" id="MobiDB-lite"/>
    </source>
</evidence>
<sequence length="156" mass="16796">MDAGRFGRALGQGAREAAKAAVQAAEAAAAPSPAPSRRTARPAPATPIIERARETVSQSSHHTVQTAQGIKRGGKRFGEAIWGPFAKLSSVLILEVTGVLFGMFALVAASEVWKGRHDFHAAAAEQRHEIFAIIMLAVFGYFTLSSFLRASRRQRR</sequence>
<evidence type="ECO:0000256" key="2">
    <source>
        <dbReference type="SAM" id="Phobius"/>
    </source>
</evidence>
<name>E8X0B9_GRATM</name>
<keyword evidence="2" id="KW-0812">Transmembrane</keyword>
<organism evidence="4">
    <name type="scientific">Granulicella tundricola (strain ATCC BAA-1859 / DSM 23138 / MP5ACTX9)</name>
    <dbReference type="NCBI Taxonomy" id="1198114"/>
    <lineage>
        <taxon>Bacteria</taxon>
        <taxon>Pseudomonadati</taxon>
        <taxon>Acidobacteriota</taxon>
        <taxon>Terriglobia</taxon>
        <taxon>Terriglobales</taxon>
        <taxon>Acidobacteriaceae</taxon>
        <taxon>Granulicella</taxon>
    </lineage>
</organism>
<evidence type="ECO:0000313" key="4">
    <source>
        <dbReference type="Proteomes" id="UP000000343"/>
    </source>
</evidence>